<evidence type="ECO:0000256" key="9">
    <source>
        <dbReference type="ARBA" id="ARBA00042660"/>
    </source>
</evidence>
<dbReference type="FunFam" id="2.40.110.10:FF:000002">
    <property type="entry name" value="Acyl-CoA dehydrogenase fadE12"/>
    <property type="match status" value="1"/>
</dbReference>
<dbReference type="RefSeq" id="WP_145772656.1">
    <property type="nucleotide sequence ID" value="NZ_BAAATQ010000384.1"/>
</dbReference>
<comment type="caution">
    <text evidence="14">The sequence shown here is derived from an EMBL/GenBank/DDBJ whole genome shotgun (WGS) entry which is preliminary data.</text>
</comment>
<dbReference type="InterPro" id="IPR009075">
    <property type="entry name" value="AcylCo_DH/oxidase_C"/>
</dbReference>
<evidence type="ECO:0000256" key="6">
    <source>
        <dbReference type="ARBA" id="ARBA00023002"/>
    </source>
</evidence>
<proteinExistence type="inferred from homology"/>
<dbReference type="GO" id="GO:0003995">
    <property type="term" value="F:acyl-CoA dehydrogenase activity"/>
    <property type="evidence" value="ECO:0007669"/>
    <property type="project" value="InterPro"/>
</dbReference>
<dbReference type="Proteomes" id="UP000319825">
    <property type="component" value="Unassembled WGS sequence"/>
</dbReference>
<dbReference type="Gene3D" id="1.10.540.10">
    <property type="entry name" value="Acyl-CoA dehydrogenase/oxidase, N-terminal domain"/>
    <property type="match status" value="1"/>
</dbReference>
<dbReference type="PANTHER" id="PTHR48083">
    <property type="entry name" value="MEDIUM-CHAIN SPECIFIC ACYL-COA DEHYDROGENASE, MITOCHONDRIAL-RELATED"/>
    <property type="match status" value="1"/>
</dbReference>
<dbReference type="SUPFAM" id="SSF47203">
    <property type="entry name" value="Acyl-CoA dehydrogenase C-terminal domain-like"/>
    <property type="match status" value="1"/>
</dbReference>
<comment type="similarity">
    <text evidence="3 10">Belongs to the acyl-CoA dehydrogenase family.</text>
</comment>
<dbReference type="SUPFAM" id="SSF56645">
    <property type="entry name" value="Acyl-CoA dehydrogenase NM domain-like"/>
    <property type="match status" value="1"/>
</dbReference>
<evidence type="ECO:0000313" key="14">
    <source>
        <dbReference type="EMBL" id="TWH65302.1"/>
    </source>
</evidence>
<comment type="cofactor">
    <cofactor evidence="1 10">
        <name>FAD</name>
        <dbReference type="ChEBI" id="CHEBI:57692"/>
    </cofactor>
</comment>
<evidence type="ECO:0000259" key="12">
    <source>
        <dbReference type="Pfam" id="PF02770"/>
    </source>
</evidence>
<evidence type="ECO:0000256" key="8">
    <source>
        <dbReference type="ARBA" id="ARBA00040394"/>
    </source>
</evidence>
<sequence length="387" mass="42410">MNRGLYEADHEAFRDTAREFVIREVLPHLDRWEEARLIDRGVWVAAGTQGILGLSGPSDFGGADQLSDYRFRNVLLEELAEVHATSLSSGFSLQDDIAIPYVAALGSDEQKARWLPGMCSGELIGAIAMTEPGTGSDLQGITTSARPTGDGWVVNGAKTFITNGIQSDVVIVVVRTDPGGGRDAFSLLVVEEDMPGFSRGRKLEKIGLHAQDTAELFFDDVVVPHENLLGELGAGMHQLATHLPRERLSIAAHAVASTRVVLRETLEYTRTRRAFGRRLADFQNTQFVLAELATRLDVTQAYVDASIHALNAGELTAVDAAKAKWWATDVQNQIVDACLQLHGGYGYMTEYPVARAFQDARVQRIFGGANEIMKHIIARDLVDRPDR</sequence>
<feature type="domain" description="Acyl-CoA dehydrogenase/oxidase N-terminal" evidence="13">
    <location>
        <begin position="8"/>
        <end position="122"/>
    </location>
</feature>
<protein>
    <recommendedName>
        <fullName evidence="8">Acyl-[acyl-carrier-protein] dehydrogenase MbtN</fullName>
    </recommendedName>
    <alternativeName>
        <fullName evidence="9">Mycobactin synthase protein N</fullName>
    </alternativeName>
</protein>
<dbReference type="InterPro" id="IPR009100">
    <property type="entry name" value="AcylCoA_DH/oxidase_NM_dom_sf"/>
</dbReference>
<dbReference type="PROSITE" id="PS00073">
    <property type="entry name" value="ACYL_COA_DH_2"/>
    <property type="match status" value="1"/>
</dbReference>
<dbReference type="InterPro" id="IPR050741">
    <property type="entry name" value="Acyl-CoA_dehydrogenase"/>
</dbReference>
<evidence type="ECO:0000259" key="11">
    <source>
        <dbReference type="Pfam" id="PF00441"/>
    </source>
</evidence>
<reference evidence="14 15" key="1">
    <citation type="submission" date="2019-07" db="EMBL/GenBank/DDBJ databases">
        <title>R&amp;d 2014.</title>
        <authorList>
            <person name="Klenk H.-P."/>
        </authorList>
    </citation>
    <scope>NUCLEOTIDE SEQUENCE [LARGE SCALE GENOMIC DNA]</scope>
    <source>
        <strain evidence="14 15">DSM 43868</strain>
    </source>
</reference>
<dbReference type="InterPro" id="IPR013786">
    <property type="entry name" value="AcylCoA_DH/ox_N"/>
</dbReference>
<evidence type="ECO:0000256" key="2">
    <source>
        <dbReference type="ARBA" id="ARBA00005102"/>
    </source>
</evidence>
<dbReference type="Pfam" id="PF00441">
    <property type="entry name" value="Acyl-CoA_dh_1"/>
    <property type="match status" value="1"/>
</dbReference>
<name>A0A562I2W6_MICOL</name>
<evidence type="ECO:0000256" key="10">
    <source>
        <dbReference type="RuleBase" id="RU362125"/>
    </source>
</evidence>
<organism evidence="14 15">
    <name type="scientific">Micromonospora olivasterospora</name>
    <dbReference type="NCBI Taxonomy" id="1880"/>
    <lineage>
        <taxon>Bacteria</taxon>
        <taxon>Bacillati</taxon>
        <taxon>Actinomycetota</taxon>
        <taxon>Actinomycetes</taxon>
        <taxon>Micromonosporales</taxon>
        <taxon>Micromonosporaceae</taxon>
        <taxon>Micromonospora</taxon>
    </lineage>
</organism>
<dbReference type="GO" id="GO:0033539">
    <property type="term" value="P:fatty acid beta-oxidation using acyl-CoA dehydrogenase"/>
    <property type="evidence" value="ECO:0007669"/>
    <property type="project" value="TreeGrafter"/>
</dbReference>
<dbReference type="AlphaFoldDB" id="A0A562I2W6"/>
<dbReference type="Gene3D" id="2.40.110.10">
    <property type="entry name" value="Butyryl-CoA Dehydrogenase, subunit A, domain 2"/>
    <property type="match status" value="1"/>
</dbReference>
<dbReference type="EMBL" id="VLKE01000001">
    <property type="protein sequence ID" value="TWH65302.1"/>
    <property type="molecule type" value="Genomic_DNA"/>
</dbReference>
<dbReference type="Pfam" id="PF02770">
    <property type="entry name" value="Acyl-CoA_dh_M"/>
    <property type="match status" value="1"/>
</dbReference>
<dbReference type="Gene3D" id="1.20.140.10">
    <property type="entry name" value="Butyryl-CoA Dehydrogenase, subunit A, domain 3"/>
    <property type="match status" value="1"/>
</dbReference>
<comment type="pathway">
    <text evidence="2">Siderophore biosynthesis; mycobactin biosynthesis.</text>
</comment>
<keyword evidence="4 10" id="KW-0285">Flavoprotein</keyword>
<keyword evidence="6 10" id="KW-0560">Oxidoreductase</keyword>
<dbReference type="InterPro" id="IPR037069">
    <property type="entry name" value="AcylCoA_DH/ox_N_sf"/>
</dbReference>
<evidence type="ECO:0000256" key="4">
    <source>
        <dbReference type="ARBA" id="ARBA00022630"/>
    </source>
</evidence>
<keyword evidence="15" id="KW-1185">Reference proteome</keyword>
<dbReference type="FunFam" id="1.20.140.10:FF:000001">
    <property type="entry name" value="Acyl-CoA dehydrogenase"/>
    <property type="match status" value="1"/>
</dbReference>
<evidence type="ECO:0000256" key="1">
    <source>
        <dbReference type="ARBA" id="ARBA00001974"/>
    </source>
</evidence>
<dbReference type="PANTHER" id="PTHR48083:SF20">
    <property type="entry name" value="LONG-CHAIN SPECIFIC ACYL-COA DEHYDROGENASE, MITOCHONDRIAL"/>
    <property type="match status" value="1"/>
</dbReference>
<dbReference type="OrthoDB" id="3176804at2"/>
<comment type="function">
    <text evidence="7">Catalyzes the dehydrogenation at the alpha-beta position of ACP-bound acyl chains. This results in the introduction of a double bond in the lipidic chain, which is further transferred to the epsilon-amino group of lysine residue in the mycobactin core by MbtK.</text>
</comment>
<feature type="domain" description="Acyl-CoA oxidase/dehydrogenase middle" evidence="12">
    <location>
        <begin position="126"/>
        <end position="221"/>
    </location>
</feature>
<gene>
    <name evidence="14" type="ORF">JD77_00238</name>
</gene>
<evidence type="ECO:0000256" key="5">
    <source>
        <dbReference type="ARBA" id="ARBA00022827"/>
    </source>
</evidence>
<dbReference type="Pfam" id="PF02771">
    <property type="entry name" value="Acyl-CoA_dh_N"/>
    <property type="match status" value="1"/>
</dbReference>
<evidence type="ECO:0000256" key="7">
    <source>
        <dbReference type="ARBA" id="ARBA00037085"/>
    </source>
</evidence>
<dbReference type="GO" id="GO:0050660">
    <property type="term" value="F:flavin adenine dinucleotide binding"/>
    <property type="evidence" value="ECO:0007669"/>
    <property type="project" value="InterPro"/>
</dbReference>
<evidence type="ECO:0000313" key="15">
    <source>
        <dbReference type="Proteomes" id="UP000319825"/>
    </source>
</evidence>
<keyword evidence="5 10" id="KW-0274">FAD</keyword>
<evidence type="ECO:0000259" key="13">
    <source>
        <dbReference type="Pfam" id="PF02771"/>
    </source>
</evidence>
<feature type="domain" description="Acyl-CoA dehydrogenase/oxidase C-terminal" evidence="11">
    <location>
        <begin position="233"/>
        <end position="381"/>
    </location>
</feature>
<dbReference type="InterPro" id="IPR006091">
    <property type="entry name" value="Acyl-CoA_Oxase/DH_mid-dom"/>
</dbReference>
<dbReference type="InterPro" id="IPR036250">
    <property type="entry name" value="AcylCo_DH-like_C"/>
</dbReference>
<evidence type="ECO:0000256" key="3">
    <source>
        <dbReference type="ARBA" id="ARBA00009347"/>
    </source>
</evidence>
<dbReference type="InterPro" id="IPR046373">
    <property type="entry name" value="Acyl-CoA_Oxase/DH_mid-dom_sf"/>
</dbReference>
<dbReference type="GO" id="GO:0005737">
    <property type="term" value="C:cytoplasm"/>
    <property type="evidence" value="ECO:0007669"/>
    <property type="project" value="TreeGrafter"/>
</dbReference>
<dbReference type="InterPro" id="IPR006089">
    <property type="entry name" value="Acyl-CoA_DH_CS"/>
</dbReference>
<accession>A0A562I2W6</accession>